<dbReference type="AlphaFoldDB" id="C5LMP1"/>
<gene>
    <name evidence="1" type="ORF">Pmar_PMAR007625</name>
</gene>
<dbReference type="Proteomes" id="UP000007800">
    <property type="component" value="Unassembled WGS sequence"/>
</dbReference>
<dbReference type="InParanoid" id="C5LMP1"/>
<dbReference type="InterPro" id="IPR043136">
    <property type="entry name" value="B30.2/SPRY_sf"/>
</dbReference>
<accession>C5LMP1</accession>
<evidence type="ECO:0000313" key="2">
    <source>
        <dbReference type="Proteomes" id="UP000007800"/>
    </source>
</evidence>
<dbReference type="RefSeq" id="XP_002769214.1">
    <property type="nucleotide sequence ID" value="XM_002769168.1"/>
</dbReference>
<dbReference type="GeneID" id="9054483"/>
<name>C5LMP1_PERM5</name>
<dbReference type="OrthoDB" id="25503at2759"/>
<organism evidence="2">
    <name type="scientific">Perkinsus marinus (strain ATCC 50983 / TXsc)</name>
    <dbReference type="NCBI Taxonomy" id="423536"/>
    <lineage>
        <taxon>Eukaryota</taxon>
        <taxon>Sar</taxon>
        <taxon>Alveolata</taxon>
        <taxon>Perkinsozoa</taxon>
        <taxon>Perkinsea</taxon>
        <taxon>Perkinsida</taxon>
        <taxon>Perkinsidae</taxon>
        <taxon>Perkinsus</taxon>
    </lineage>
</organism>
<keyword evidence="2" id="KW-1185">Reference proteome</keyword>
<dbReference type="EMBL" id="GG683573">
    <property type="protein sequence ID" value="EER01932.1"/>
    <property type="molecule type" value="Genomic_DNA"/>
</dbReference>
<protein>
    <submittedName>
        <fullName evidence="1">Uncharacterized protein</fullName>
    </submittedName>
</protein>
<reference evidence="1 2" key="1">
    <citation type="submission" date="2008-07" db="EMBL/GenBank/DDBJ databases">
        <authorList>
            <person name="El-Sayed N."/>
            <person name="Caler E."/>
            <person name="Inman J."/>
            <person name="Amedeo P."/>
            <person name="Hass B."/>
            <person name="Wortman J."/>
        </authorList>
    </citation>
    <scope>NUCLEOTIDE SEQUENCE [LARGE SCALE GENOMIC DNA]</scope>
    <source>
        <strain evidence="2">ATCC 50983 / TXsc</strain>
    </source>
</reference>
<proteinExistence type="predicted"/>
<dbReference type="Gene3D" id="2.60.120.920">
    <property type="match status" value="1"/>
</dbReference>
<feature type="non-terminal residue" evidence="1">
    <location>
        <position position="1"/>
    </location>
</feature>
<evidence type="ECO:0000313" key="1">
    <source>
        <dbReference type="EMBL" id="EER01932.1"/>
    </source>
</evidence>
<feature type="non-terminal residue" evidence="1">
    <location>
        <position position="83"/>
    </location>
</feature>
<sequence>FYPTVSLHSPAAKVMVNFGNKPFVFDFHRFQAETLDRQREAVESYADEVTRPLTEKITQCDGMVRAFLLARGYHRTLEKYTTS</sequence>